<proteinExistence type="predicted"/>
<sequence>MAGVDVLAGALSGANAAYVADLYARWAADPGSVDASFIPLFEALDDEGRAAIADVAGASWGSHASLIGSDPAPAVSPVSGAAQP</sequence>
<protein>
    <recommendedName>
        <fullName evidence="2">2-oxoglutarate dehydrogenase E1 component N-terminal domain-containing protein</fullName>
    </recommendedName>
</protein>
<evidence type="ECO:0000313" key="4">
    <source>
        <dbReference type="Proteomes" id="UP000565205"/>
    </source>
</evidence>
<gene>
    <name evidence="3" type="ORF">HUK83_16985</name>
</gene>
<evidence type="ECO:0000256" key="1">
    <source>
        <dbReference type="ARBA" id="ARBA00023152"/>
    </source>
</evidence>
<dbReference type="GO" id="GO:0006096">
    <property type="term" value="P:glycolytic process"/>
    <property type="evidence" value="ECO:0007669"/>
    <property type="project" value="UniProtKB-KW"/>
</dbReference>
<evidence type="ECO:0000313" key="3">
    <source>
        <dbReference type="EMBL" id="NVN32022.1"/>
    </source>
</evidence>
<feature type="non-terminal residue" evidence="3">
    <location>
        <position position="84"/>
    </location>
</feature>
<evidence type="ECO:0000259" key="2">
    <source>
        <dbReference type="Pfam" id="PF16078"/>
    </source>
</evidence>
<dbReference type="EMBL" id="JABXXQ010000601">
    <property type="protein sequence ID" value="NVN32022.1"/>
    <property type="molecule type" value="Genomic_DNA"/>
</dbReference>
<dbReference type="RefSeq" id="WP_176626694.1">
    <property type="nucleotide sequence ID" value="NZ_JABXXQ010000601.1"/>
</dbReference>
<dbReference type="InterPro" id="IPR032106">
    <property type="entry name" value="2-oxogl_dehyd_N"/>
</dbReference>
<keyword evidence="1" id="KW-0324">Glycolysis</keyword>
<dbReference type="Pfam" id="PF16078">
    <property type="entry name" value="2-oxogl_dehyd_N"/>
    <property type="match status" value="1"/>
</dbReference>
<feature type="domain" description="2-oxoglutarate dehydrogenase E1 component N-terminal" evidence="2">
    <location>
        <begin position="10"/>
        <end position="47"/>
    </location>
</feature>
<dbReference type="AlphaFoldDB" id="A0A850NX39"/>
<reference evidence="3 4" key="1">
    <citation type="submission" date="2020-06" db="EMBL/GenBank/DDBJ databases">
        <title>Description of novel acetic acid bacteria.</title>
        <authorList>
            <person name="Sombolestani A."/>
        </authorList>
    </citation>
    <scope>NUCLEOTIDE SEQUENCE [LARGE SCALE GENOMIC DNA]</scope>
    <source>
        <strain evidence="3 4">LMG 26838</strain>
    </source>
</reference>
<dbReference type="Proteomes" id="UP000565205">
    <property type="component" value="Unassembled WGS sequence"/>
</dbReference>
<accession>A0A850NX39</accession>
<comment type="caution">
    <text evidence="3">The sequence shown here is derived from an EMBL/GenBank/DDBJ whole genome shotgun (WGS) entry which is preliminary data.</text>
</comment>
<organism evidence="3 4">
    <name type="scientific">Endobacter medicaginis</name>
    <dbReference type="NCBI Taxonomy" id="1181271"/>
    <lineage>
        <taxon>Bacteria</taxon>
        <taxon>Pseudomonadati</taxon>
        <taxon>Pseudomonadota</taxon>
        <taxon>Alphaproteobacteria</taxon>
        <taxon>Acetobacterales</taxon>
        <taxon>Acetobacteraceae</taxon>
        <taxon>Endobacter</taxon>
    </lineage>
</organism>
<name>A0A850NX39_9PROT</name>